<proteinExistence type="predicted"/>
<evidence type="ECO:0000313" key="10">
    <source>
        <dbReference type="Proteomes" id="UP000215914"/>
    </source>
</evidence>
<dbReference type="PANTHER" id="PTHR46245">
    <property type="entry name" value="B3 DOMAIN-CONTAINING PROTEIN OS07G0563300"/>
    <property type="match status" value="1"/>
</dbReference>
<keyword evidence="10" id="KW-1185">Reference proteome</keyword>
<dbReference type="EMBL" id="MNCJ02000330">
    <property type="protein sequence ID" value="KAF5765020.1"/>
    <property type="molecule type" value="Genomic_DNA"/>
</dbReference>
<dbReference type="GO" id="GO:0005634">
    <property type="term" value="C:nucleus"/>
    <property type="evidence" value="ECO:0007669"/>
    <property type="project" value="UniProtKB-SubCell"/>
</dbReference>
<dbReference type="EMBL" id="CM007898">
    <property type="protein sequence ID" value="OTG15755.1"/>
    <property type="molecule type" value="Genomic_DNA"/>
</dbReference>
<feature type="compositionally biased region" description="Polar residues" evidence="6">
    <location>
        <begin position="633"/>
        <end position="645"/>
    </location>
</feature>
<evidence type="ECO:0000256" key="3">
    <source>
        <dbReference type="ARBA" id="ARBA00023125"/>
    </source>
</evidence>
<comment type="subcellular location">
    <subcellularLocation>
        <location evidence="1">Nucleus</location>
    </subcellularLocation>
</comment>
<feature type="domain" description="TF-B3" evidence="7">
    <location>
        <begin position="316"/>
        <end position="417"/>
    </location>
</feature>
<dbReference type="InterPro" id="IPR057743">
    <property type="entry name" value="Zfn_VAL1-3_N"/>
</dbReference>
<organism evidence="9 10">
    <name type="scientific">Helianthus annuus</name>
    <name type="common">Common sunflower</name>
    <dbReference type="NCBI Taxonomy" id="4232"/>
    <lineage>
        <taxon>Eukaryota</taxon>
        <taxon>Viridiplantae</taxon>
        <taxon>Streptophyta</taxon>
        <taxon>Embryophyta</taxon>
        <taxon>Tracheophyta</taxon>
        <taxon>Spermatophyta</taxon>
        <taxon>Magnoliopsida</taxon>
        <taxon>eudicotyledons</taxon>
        <taxon>Gunneridae</taxon>
        <taxon>Pentapetalae</taxon>
        <taxon>asterids</taxon>
        <taxon>campanulids</taxon>
        <taxon>Asterales</taxon>
        <taxon>Asteraceae</taxon>
        <taxon>Asteroideae</taxon>
        <taxon>Heliantheae alliance</taxon>
        <taxon>Heliantheae</taxon>
        <taxon>Helianthus</taxon>
    </lineage>
</organism>
<evidence type="ECO:0000313" key="9">
    <source>
        <dbReference type="EMBL" id="OTG15755.1"/>
    </source>
</evidence>
<dbReference type="CDD" id="cd10017">
    <property type="entry name" value="B3_DNA"/>
    <property type="match status" value="1"/>
</dbReference>
<evidence type="ECO:0000256" key="6">
    <source>
        <dbReference type="SAM" id="MobiDB-lite"/>
    </source>
</evidence>
<evidence type="ECO:0000256" key="5">
    <source>
        <dbReference type="ARBA" id="ARBA00023242"/>
    </source>
</evidence>
<dbReference type="PANTHER" id="PTHR46245:SF10">
    <property type="entry name" value="B3 DOMAIN-CONTAINING TRANSCRIPTION FACTOR VAL3"/>
    <property type="match status" value="1"/>
</dbReference>
<evidence type="ECO:0000256" key="1">
    <source>
        <dbReference type="ARBA" id="ARBA00004123"/>
    </source>
</evidence>
<gene>
    <name evidence="9" type="primary">VAL3</name>
    <name evidence="9" type="ORF">HannXRQ_Chr09g0263911</name>
    <name evidence="8" type="ORF">HanXRQr2_Chr15g0698791</name>
</gene>
<dbReference type="Pfam" id="PF02362">
    <property type="entry name" value="B3"/>
    <property type="match status" value="1"/>
</dbReference>
<dbReference type="STRING" id="4232.A0A251TX90"/>
<reference evidence="9" key="2">
    <citation type="submission" date="2017-02" db="EMBL/GenBank/DDBJ databases">
        <title>Sunflower complete genome.</title>
        <authorList>
            <person name="Langlade N."/>
            <person name="Munos S."/>
        </authorList>
    </citation>
    <scope>NUCLEOTIDE SEQUENCE [LARGE SCALE GENOMIC DNA]</scope>
    <source>
        <tissue evidence="9">Leaves</tissue>
    </source>
</reference>
<reference evidence="8 10" key="1">
    <citation type="journal article" date="2017" name="Nature">
        <title>The sunflower genome provides insights into oil metabolism, flowering and Asterid evolution.</title>
        <authorList>
            <person name="Badouin H."/>
            <person name="Gouzy J."/>
            <person name="Grassa C.J."/>
            <person name="Murat F."/>
            <person name="Staton S.E."/>
            <person name="Cottret L."/>
            <person name="Lelandais-Briere C."/>
            <person name="Owens G.L."/>
            <person name="Carrere S."/>
            <person name="Mayjonade B."/>
            <person name="Legrand L."/>
            <person name="Gill N."/>
            <person name="Kane N.C."/>
            <person name="Bowers J.E."/>
            <person name="Hubner S."/>
            <person name="Bellec A."/>
            <person name="Berard A."/>
            <person name="Berges H."/>
            <person name="Blanchet N."/>
            <person name="Boniface M.C."/>
            <person name="Brunel D."/>
            <person name="Catrice O."/>
            <person name="Chaidir N."/>
            <person name="Claudel C."/>
            <person name="Donnadieu C."/>
            <person name="Faraut T."/>
            <person name="Fievet G."/>
            <person name="Helmstetter N."/>
            <person name="King M."/>
            <person name="Knapp S.J."/>
            <person name="Lai Z."/>
            <person name="Le Paslier M.C."/>
            <person name="Lippi Y."/>
            <person name="Lorenzon L."/>
            <person name="Mandel J.R."/>
            <person name="Marage G."/>
            <person name="Marchand G."/>
            <person name="Marquand E."/>
            <person name="Bret-Mestries E."/>
            <person name="Morien E."/>
            <person name="Nambeesan S."/>
            <person name="Nguyen T."/>
            <person name="Pegot-Espagnet P."/>
            <person name="Pouilly N."/>
            <person name="Raftis F."/>
            <person name="Sallet E."/>
            <person name="Schiex T."/>
            <person name="Thomas J."/>
            <person name="Vandecasteele C."/>
            <person name="Vares D."/>
            <person name="Vear F."/>
            <person name="Vautrin S."/>
            <person name="Crespi M."/>
            <person name="Mangin B."/>
            <person name="Burke J.M."/>
            <person name="Salse J."/>
            <person name="Munos S."/>
            <person name="Vincourt P."/>
            <person name="Rieseberg L.H."/>
            <person name="Langlade N.B."/>
        </authorList>
    </citation>
    <scope>NUCLEOTIDE SEQUENCE [LARGE SCALE GENOMIC DNA]</scope>
    <source>
        <strain evidence="10">cv. SF193</strain>
        <tissue evidence="8">Leaves</tissue>
    </source>
</reference>
<keyword evidence="5" id="KW-0539">Nucleus</keyword>
<evidence type="ECO:0000313" key="8">
    <source>
        <dbReference type="EMBL" id="KAF5765020.1"/>
    </source>
</evidence>
<dbReference type="GO" id="GO:0003677">
    <property type="term" value="F:DNA binding"/>
    <property type="evidence" value="ECO:0007669"/>
    <property type="project" value="UniProtKB-KW"/>
</dbReference>
<reference evidence="8" key="3">
    <citation type="submission" date="2020-06" db="EMBL/GenBank/DDBJ databases">
        <title>Helianthus annuus Genome sequencing and assembly Release 2.</title>
        <authorList>
            <person name="Gouzy J."/>
            <person name="Langlade N."/>
            <person name="Munos S."/>
        </authorList>
    </citation>
    <scope>NUCLEOTIDE SEQUENCE</scope>
    <source>
        <tissue evidence="8">Leaves</tissue>
    </source>
</reference>
<dbReference type="FunCoup" id="A0A251TX90">
    <property type="interactions" value="1"/>
</dbReference>
<evidence type="ECO:0000259" key="7">
    <source>
        <dbReference type="PROSITE" id="PS50863"/>
    </source>
</evidence>
<dbReference type="PROSITE" id="PS50863">
    <property type="entry name" value="B3"/>
    <property type="match status" value="1"/>
</dbReference>
<dbReference type="AlphaFoldDB" id="A0A251TX90"/>
<evidence type="ECO:0000256" key="4">
    <source>
        <dbReference type="ARBA" id="ARBA00023163"/>
    </source>
</evidence>
<dbReference type="InterPro" id="IPR003340">
    <property type="entry name" value="B3_DNA-bd"/>
</dbReference>
<feature type="region of interest" description="Disordered" evidence="6">
    <location>
        <begin position="613"/>
        <end position="645"/>
    </location>
</feature>
<protein>
    <submittedName>
        <fullName evidence="9">Putative VP1/ABI3-like 3</fullName>
    </submittedName>
    <submittedName>
        <fullName evidence="8">Transcription factor B3-Domain family</fullName>
    </submittedName>
</protein>
<keyword evidence="3" id="KW-0238">DNA-binding</keyword>
<evidence type="ECO:0000256" key="2">
    <source>
        <dbReference type="ARBA" id="ARBA00023015"/>
    </source>
</evidence>
<dbReference type="InParanoid" id="A0A251TX90"/>
<dbReference type="Gramene" id="mRNA:HanXRQr2_Chr15g0698791">
    <property type="protein sequence ID" value="mRNA:HanXRQr2_Chr15g0698791"/>
    <property type="gene ID" value="HanXRQr2_Chr15g0698791"/>
</dbReference>
<keyword evidence="2" id="KW-0805">Transcription regulation</keyword>
<dbReference type="Pfam" id="PF25813">
    <property type="entry name" value="zf_VAL1_N"/>
    <property type="match status" value="1"/>
</dbReference>
<dbReference type="InterPro" id="IPR015300">
    <property type="entry name" value="DNA-bd_pseudobarrel_sf"/>
</dbReference>
<dbReference type="OrthoDB" id="757982at2759"/>
<name>A0A251TX90_HELAN</name>
<dbReference type="Gene3D" id="2.40.330.10">
    <property type="entry name" value="DNA-binding pseudobarrel domain"/>
    <property type="match status" value="1"/>
</dbReference>
<keyword evidence="4" id="KW-0804">Transcription</keyword>
<dbReference type="Proteomes" id="UP000215914">
    <property type="component" value="Chromosome 9"/>
</dbReference>
<accession>A0A251TX90</accession>
<sequence length="694" mass="77044">MTSFSAAPKVCFNSTCNQVLEAPRRGWLCRTGAFADLCDRCAYAFENGKFCDTYHLNASGWRCCESCGKQIHCGCIVSFHMFILLDAGGIECLKCAKTEDILTPNPTWPSASNFLQGPAERISGISSNSWRSIAGSGPVPWRQAPSLFNAFKGQPELQLTSCSLGRSTRDDPSERYVTDSWRVSAQELISDKAASGIQYDGKHNLFKGVSYQSFFHTDDTPLSTLPATFALHNQKIETENVSGICVKGLCTPQPVAKQCSTNNGVGPSLGNQSHNSKARDETQSCNQLLSRYWPQLTDQELQQLPAGSNAKITPLFEKVLSPSDAGKIGRLVLPKKCAEAYLPPISQPEGCPLVIQDSNGKDWVLQYRFWPNGNSRMYFLEGVASCIQSMQLQAGDTVTFSRLDPEEKLVMGFRKASSASPSDKGNGTDNTNMLACEESSKDCRWSEVDKTSIHAKRKKGAKMYSNNKTLRFSVTLEQVQGLLRPPLTNAPTIVLFEGVEFEVFQEAPVIGSPTAFSQDNVGSLCSTEVEPTPKHPDHMLPAIINHENSESLPNTTKHKSTCTCNICLSVNRFTPPPMMHRDLIHPEQQVGTSLQNPTQLRYADVICYTQTENGNESRRAWPSQRYENDPSREQSSSVTFKNQNIDLNIQPEREEETYPVSDMGIMRLVQESTQRYMKQQKLLINDTSHKNHGI</sequence>
<dbReference type="OMA" id="NRCASAY"/>
<dbReference type="SUPFAM" id="SSF101936">
    <property type="entry name" value="DNA-binding pseudobarrel domain"/>
    <property type="match status" value="1"/>
</dbReference>
<dbReference type="SMART" id="SM01019">
    <property type="entry name" value="B3"/>
    <property type="match status" value="1"/>
</dbReference>